<evidence type="ECO:0000256" key="4">
    <source>
        <dbReference type="SAM" id="SignalP"/>
    </source>
</evidence>
<accession>A0A437MLL1</accession>
<sequence length="523" mass="57258">MQRRQLLMASGAAFSAPGIASAQANRTLKFIPQADLSTLDPHWNTAYVTRNHGFMVFDTLYGTDAEYNPRPQMVAGHTVEDDGKRWTLTLREGLLWHDGEKVLAKDCVASIRRWASRDGFGGTLMSAVDELSAADDRRIVFRLKRPFPMLPNALGKFGVYMPAMMPERLAMTPATTQVTEMVGSGPFRFVASERVSGARAIYARNERYVPAEGTPSGTAGAKVVHLDRVEWLTTPDPSTAANALQAGEVDWWDFATPDLLPLLRRNRNLTVAVLDRAGYMASFRMNHLHAPFDKPAVRRAVLRAINQQDSMIAGAGSDPAMWRVPCGVFTPGSPLASDAGFDGMTADIEAAKRELAAAGYNNEPVVFIVPTDLPHVSAMSEVTADTLKKIGLNVDYRAMDWGTVLSRRGSKASPAQGGWSCFCTFSAGADNATPAANTLLRATGQGGWFGWPEDTVLEGMRDRWFDAPDLAAQQDIARQMQRQAFQSVPFIPLGQYFQATAYRNSLSGLIPNFATFWNLRKGA</sequence>
<dbReference type="RefSeq" id="WP_127785016.1">
    <property type="nucleotide sequence ID" value="NZ_SACL01000001.1"/>
</dbReference>
<feature type="domain" description="Solute-binding protein family 5" evidence="5">
    <location>
        <begin position="69"/>
        <end position="413"/>
    </location>
</feature>
<evidence type="ECO:0000256" key="1">
    <source>
        <dbReference type="ARBA" id="ARBA00004418"/>
    </source>
</evidence>
<evidence type="ECO:0000256" key="3">
    <source>
        <dbReference type="ARBA" id="ARBA00022729"/>
    </source>
</evidence>
<dbReference type="GO" id="GO:0015833">
    <property type="term" value="P:peptide transport"/>
    <property type="evidence" value="ECO:0007669"/>
    <property type="project" value="TreeGrafter"/>
</dbReference>
<dbReference type="InterPro" id="IPR000914">
    <property type="entry name" value="SBP_5_dom"/>
</dbReference>
<dbReference type="Proteomes" id="UP000282957">
    <property type="component" value="Unassembled WGS sequence"/>
</dbReference>
<dbReference type="Gene3D" id="3.40.190.10">
    <property type="entry name" value="Periplasmic binding protein-like II"/>
    <property type="match status" value="1"/>
</dbReference>
<dbReference type="PANTHER" id="PTHR30290:SF38">
    <property type="entry name" value="D,D-DIPEPTIDE-BINDING PERIPLASMIC PROTEIN DDPA-RELATED"/>
    <property type="match status" value="1"/>
</dbReference>
<dbReference type="Pfam" id="PF00496">
    <property type="entry name" value="SBP_bac_5"/>
    <property type="match status" value="1"/>
</dbReference>
<organism evidence="6 7">
    <name type="scientific">Rhodovarius crocodyli</name>
    <dbReference type="NCBI Taxonomy" id="1979269"/>
    <lineage>
        <taxon>Bacteria</taxon>
        <taxon>Pseudomonadati</taxon>
        <taxon>Pseudomonadota</taxon>
        <taxon>Alphaproteobacteria</taxon>
        <taxon>Acetobacterales</taxon>
        <taxon>Roseomonadaceae</taxon>
        <taxon>Rhodovarius</taxon>
    </lineage>
</organism>
<feature type="chain" id="PRO_5019475853" evidence="4">
    <location>
        <begin position="25"/>
        <end position="523"/>
    </location>
</feature>
<evidence type="ECO:0000313" key="6">
    <source>
        <dbReference type="EMBL" id="RVT98544.1"/>
    </source>
</evidence>
<dbReference type="InterPro" id="IPR039424">
    <property type="entry name" value="SBP_5"/>
</dbReference>
<proteinExistence type="inferred from homology"/>
<reference evidence="6 7" key="1">
    <citation type="submission" date="2019-01" db="EMBL/GenBank/DDBJ databases">
        <authorList>
            <person name="Chen W.-M."/>
        </authorList>
    </citation>
    <scope>NUCLEOTIDE SEQUENCE [LARGE SCALE GENOMIC DNA]</scope>
    <source>
        <strain evidence="6 7">CCP-6</strain>
    </source>
</reference>
<keyword evidence="7" id="KW-1185">Reference proteome</keyword>
<comment type="subcellular location">
    <subcellularLocation>
        <location evidence="1">Periplasm</location>
    </subcellularLocation>
</comment>
<dbReference type="AlphaFoldDB" id="A0A437MLL1"/>
<comment type="caution">
    <text evidence="6">The sequence shown here is derived from an EMBL/GenBank/DDBJ whole genome shotgun (WGS) entry which is preliminary data.</text>
</comment>
<dbReference type="Gene3D" id="3.10.105.10">
    <property type="entry name" value="Dipeptide-binding Protein, Domain 3"/>
    <property type="match status" value="1"/>
</dbReference>
<keyword evidence="3 4" id="KW-0732">Signal</keyword>
<feature type="signal peptide" evidence="4">
    <location>
        <begin position="1"/>
        <end position="24"/>
    </location>
</feature>
<protein>
    <submittedName>
        <fullName evidence="6">ABC transporter substrate-binding protein</fullName>
    </submittedName>
</protein>
<gene>
    <name evidence="6" type="ORF">EOD42_00005</name>
</gene>
<dbReference type="CDD" id="cd08502">
    <property type="entry name" value="PBP2_NikA_DppA_OppA_like_16"/>
    <property type="match status" value="1"/>
</dbReference>
<comment type="similarity">
    <text evidence="2">Belongs to the bacterial solute-binding protein 5 family.</text>
</comment>
<evidence type="ECO:0000313" key="7">
    <source>
        <dbReference type="Proteomes" id="UP000282957"/>
    </source>
</evidence>
<evidence type="ECO:0000259" key="5">
    <source>
        <dbReference type="Pfam" id="PF00496"/>
    </source>
</evidence>
<dbReference type="EMBL" id="SACL01000001">
    <property type="protein sequence ID" value="RVT98544.1"/>
    <property type="molecule type" value="Genomic_DNA"/>
</dbReference>
<dbReference type="GO" id="GO:1904680">
    <property type="term" value="F:peptide transmembrane transporter activity"/>
    <property type="evidence" value="ECO:0007669"/>
    <property type="project" value="TreeGrafter"/>
</dbReference>
<dbReference type="SUPFAM" id="SSF53850">
    <property type="entry name" value="Periplasmic binding protein-like II"/>
    <property type="match status" value="1"/>
</dbReference>
<name>A0A437MLL1_9PROT</name>
<dbReference type="PANTHER" id="PTHR30290">
    <property type="entry name" value="PERIPLASMIC BINDING COMPONENT OF ABC TRANSPORTER"/>
    <property type="match status" value="1"/>
</dbReference>
<dbReference type="OrthoDB" id="7233744at2"/>
<evidence type="ECO:0000256" key="2">
    <source>
        <dbReference type="ARBA" id="ARBA00005695"/>
    </source>
</evidence>